<dbReference type="Proteomes" id="UP000055048">
    <property type="component" value="Unassembled WGS sequence"/>
</dbReference>
<dbReference type="EMBL" id="JYDJ01000121">
    <property type="protein sequence ID" value="KRX43368.1"/>
    <property type="molecule type" value="Genomic_DNA"/>
</dbReference>
<dbReference type="InterPro" id="IPR052304">
    <property type="entry name" value="PTTG1IP"/>
</dbReference>
<comment type="caution">
    <text evidence="2">The sequence shown here is derived from an EMBL/GenBank/DDBJ whole genome shotgun (WGS) entry which is preliminary data.</text>
</comment>
<evidence type="ECO:0000313" key="2">
    <source>
        <dbReference type="EMBL" id="KRX43368.1"/>
    </source>
</evidence>
<organism evidence="2 3">
    <name type="scientific">Trichinella murrelli</name>
    <dbReference type="NCBI Taxonomy" id="144512"/>
    <lineage>
        <taxon>Eukaryota</taxon>
        <taxon>Metazoa</taxon>
        <taxon>Ecdysozoa</taxon>
        <taxon>Nematoda</taxon>
        <taxon>Enoplea</taxon>
        <taxon>Dorylaimia</taxon>
        <taxon>Trichinellida</taxon>
        <taxon>Trichinellidae</taxon>
        <taxon>Trichinella</taxon>
    </lineage>
</organism>
<keyword evidence="1" id="KW-0812">Transmembrane</keyword>
<protein>
    <submittedName>
        <fullName evidence="2">Pituitary tumor-transforming protein-interacting protein</fullName>
    </submittedName>
</protein>
<keyword evidence="1" id="KW-0472">Membrane</keyword>
<gene>
    <name evidence="2" type="primary">PTTG1IP</name>
    <name evidence="2" type="ORF">T05_6930</name>
</gene>
<dbReference type="PANTHER" id="PTHR15191:SF3">
    <property type="entry name" value="PITUITARY TUMOR-TRANSFORMING GENE PROTEIN-BINDING FACTOR"/>
    <property type="match status" value="1"/>
</dbReference>
<name>A0A0V0TWL5_9BILA</name>
<proteinExistence type="predicted"/>
<dbReference type="GO" id="GO:0005634">
    <property type="term" value="C:nucleus"/>
    <property type="evidence" value="ECO:0007669"/>
    <property type="project" value="TreeGrafter"/>
</dbReference>
<dbReference type="GO" id="GO:0005737">
    <property type="term" value="C:cytoplasm"/>
    <property type="evidence" value="ECO:0007669"/>
    <property type="project" value="TreeGrafter"/>
</dbReference>
<sequence>MSSCENSITCETCALHSSCYWCTSSHSCHSYSLNNFDTYFQYCDWADARWMQCFMNVKGLIIITTVFVALLLMAVISFFLWYKIRRQRVKKEAMKKRMAEEEERNIIRQHELDVK</sequence>
<accession>A0A0V0TWL5</accession>
<dbReference type="GO" id="GO:0006606">
    <property type="term" value="P:protein import into nucleus"/>
    <property type="evidence" value="ECO:0007669"/>
    <property type="project" value="TreeGrafter"/>
</dbReference>
<evidence type="ECO:0000256" key="1">
    <source>
        <dbReference type="SAM" id="Phobius"/>
    </source>
</evidence>
<dbReference type="STRING" id="144512.A0A0V0TWL5"/>
<feature type="transmembrane region" description="Helical" evidence="1">
    <location>
        <begin position="60"/>
        <end position="82"/>
    </location>
</feature>
<dbReference type="AlphaFoldDB" id="A0A0V0TWL5"/>
<keyword evidence="3" id="KW-1185">Reference proteome</keyword>
<dbReference type="OrthoDB" id="5917932at2759"/>
<reference evidence="2 3" key="1">
    <citation type="submission" date="2015-01" db="EMBL/GenBank/DDBJ databases">
        <title>Evolution of Trichinella species and genotypes.</title>
        <authorList>
            <person name="Korhonen P.K."/>
            <person name="Edoardo P."/>
            <person name="Giuseppe L.R."/>
            <person name="Gasser R.B."/>
        </authorList>
    </citation>
    <scope>NUCLEOTIDE SEQUENCE [LARGE SCALE GENOMIC DNA]</scope>
    <source>
        <strain evidence="2">ISS417</strain>
    </source>
</reference>
<evidence type="ECO:0000313" key="3">
    <source>
        <dbReference type="Proteomes" id="UP000055048"/>
    </source>
</evidence>
<keyword evidence="1" id="KW-1133">Transmembrane helix</keyword>
<dbReference type="PANTHER" id="PTHR15191">
    <property type="entry name" value="PROTEIN CBG20567"/>
    <property type="match status" value="1"/>
</dbReference>